<dbReference type="EMBL" id="CP038033">
    <property type="protein sequence ID" value="QBQ56199.1"/>
    <property type="molecule type" value="Genomic_DNA"/>
</dbReference>
<dbReference type="NCBIfam" id="NF033545">
    <property type="entry name" value="transpos_IS630"/>
    <property type="match status" value="1"/>
</dbReference>
<dbReference type="KEGG" id="nwr:E3U44_08090"/>
<evidence type="ECO:0000313" key="5">
    <source>
        <dbReference type="EMBL" id="QBQ56199.1"/>
    </source>
</evidence>
<dbReference type="EMBL" id="CP038033">
    <property type="protein sequence ID" value="QBQ56298.1"/>
    <property type="molecule type" value="Genomic_DNA"/>
</dbReference>
<organism evidence="3 7">
    <name type="scientific">Nitrosococcus wardiae</name>
    <dbReference type="NCBI Taxonomy" id="1814290"/>
    <lineage>
        <taxon>Bacteria</taxon>
        <taxon>Pseudomonadati</taxon>
        <taxon>Pseudomonadota</taxon>
        <taxon>Gammaproteobacteria</taxon>
        <taxon>Chromatiales</taxon>
        <taxon>Chromatiaceae</taxon>
        <taxon>Nitrosococcus</taxon>
    </lineage>
</organism>
<keyword evidence="7" id="KW-1185">Reference proteome</keyword>
<dbReference type="RefSeq" id="WP_134357485.1">
    <property type="nucleotide sequence ID" value="NZ_CP038033.1"/>
</dbReference>
<evidence type="ECO:0000259" key="2">
    <source>
        <dbReference type="Pfam" id="PF13358"/>
    </source>
</evidence>
<name>A0A4P7BW80_9GAMM</name>
<feature type="domain" description="Tc1-like transposase DDE" evidence="2">
    <location>
        <begin position="52"/>
        <end position="192"/>
    </location>
</feature>
<dbReference type="EMBL" id="CP038033">
    <property type="protein sequence ID" value="QBQ54318.1"/>
    <property type="molecule type" value="Genomic_DNA"/>
</dbReference>
<dbReference type="PANTHER" id="PTHR46564:SF1">
    <property type="entry name" value="TRANSPOSASE"/>
    <property type="match status" value="1"/>
</dbReference>
<feature type="region of interest" description="Disordered" evidence="1">
    <location>
        <begin position="1"/>
        <end position="36"/>
    </location>
</feature>
<evidence type="ECO:0000313" key="3">
    <source>
        <dbReference type="EMBL" id="QBQ54318.1"/>
    </source>
</evidence>
<dbReference type="KEGG" id="nwr:E3U44_07200"/>
<dbReference type="Pfam" id="PF13358">
    <property type="entry name" value="DDE_3"/>
    <property type="match status" value="1"/>
</dbReference>
<dbReference type="Gene3D" id="3.30.420.10">
    <property type="entry name" value="Ribonuclease H-like superfamily/Ribonuclease H"/>
    <property type="match status" value="1"/>
</dbReference>
<dbReference type="PANTHER" id="PTHR46564">
    <property type="entry name" value="TRANSPOSASE"/>
    <property type="match status" value="1"/>
</dbReference>
<reference evidence="3 7" key="1">
    <citation type="submission" date="2019-03" db="EMBL/GenBank/DDBJ databases">
        <title>The genome sequence of Nitrosococcus wardiae strain D1FHST reveals the archetypal metabolic capacity of ammonia-oxidizing Gammaproteobacteria.</title>
        <authorList>
            <person name="Wang L."/>
            <person name="Lim C.K."/>
            <person name="Hanson T.E."/>
            <person name="Dang H."/>
            <person name="Klotz M.G."/>
        </authorList>
    </citation>
    <scope>NUCLEOTIDE SEQUENCE [LARGE SCALE GENOMIC DNA]</scope>
    <source>
        <strain evidence="3 7">D1FHS</strain>
    </source>
</reference>
<dbReference type="GO" id="GO:0003676">
    <property type="term" value="F:nucleic acid binding"/>
    <property type="evidence" value="ECO:0007669"/>
    <property type="project" value="InterPro"/>
</dbReference>
<dbReference type="Proteomes" id="UP000294325">
    <property type="component" value="Chromosome"/>
</dbReference>
<accession>A0A4P7BW80</accession>
<dbReference type="SUPFAM" id="SSF53098">
    <property type="entry name" value="Ribonuclease H-like"/>
    <property type="match status" value="1"/>
</dbReference>
<feature type="compositionally biased region" description="Basic and acidic residues" evidence="1">
    <location>
        <begin position="12"/>
        <end position="36"/>
    </location>
</feature>
<dbReference type="EMBL" id="CP038033">
    <property type="protein sequence ID" value="QBQ54470.1"/>
    <property type="molecule type" value="Genomic_DNA"/>
</dbReference>
<evidence type="ECO:0000313" key="7">
    <source>
        <dbReference type="Proteomes" id="UP000294325"/>
    </source>
</evidence>
<protein>
    <submittedName>
        <fullName evidence="3">IS630 family transposase</fullName>
    </submittedName>
</protein>
<gene>
    <name evidence="3" type="ORF">E3U44_07200</name>
    <name evidence="4" type="ORF">E3U44_08090</name>
    <name evidence="5" type="ORF">E3U44_18090</name>
    <name evidence="6" type="ORF">E3U44_18700</name>
</gene>
<dbReference type="InterPro" id="IPR036397">
    <property type="entry name" value="RNaseH_sf"/>
</dbReference>
<proteinExistence type="predicted"/>
<dbReference type="InterPro" id="IPR038717">
    <property type="entry name" value="Tc1-like_DDE_dom"/>
</dbReference>
<sequence length="219" mass="24399">MDEPKCYGPRVEAAEPHAKKKTFYEPTRESEPVQRQRAAHQERLCAYAPEELIFLDEMGAVLNLTLEYGWAPKGQRAYGEKPTSRGQRISTLGALSSPGLVTAMCFEGTLNGAVFLYFLEHFLCPQLKPGQCVILDNAAAHHVEGVAELIEQTGAELLYLPPYSPDLNPIEMAWSQVKHRLRKAQARTKKALYEALAQALHTLTPEQAKAYLGHVGIRD</sequence>
<dbReference type="KEGG" id="nwr:E3U44_18700"/>
<evidence type="ECO:0000313" key="4">
    <source>
        <dbReference type="EMBL" id="QBQ54470.1"/>
    </source>
</evidence>
<dbReference type="OrthoDB" id="5772892at2"/>
<dbReference type="InterPro" id="IPR012337">
    <property type="entry name" value="RNaseH-like_sf"/>
</dbReference>
<dbReference type="KEGG" id="nwr:E3U44_18090"/>
<evidence type="ECO:0000256" key="1">
    <source>
        <dbReference type="SAM" id="MobiDB-lite"/>
    </source>
</evidence>
<evidence type="ECO:0000313" key="6">
    <source>
        <dbReference type="EMBL" id="QBQ56298.1"/>
    </source>
</evidence>
<dbReference type="AlphaFoldDB" id="A0A4P7BW80"/>
<dbReference type="InterPro" id="IPR047655">
    <property type="entry name" value="Transpos_IS630-like"/>
</dbReference>